<keyword evidence="1" id="KW-0560">Oxidoreductase</keyword>
<accession>A0ABY8WEZ9</accession>
<keyword evidence="2" id="KW-1185">Reference proteome</keyword>
<evidence type="ECO:0000313" key="1">
    <source>
        <dbReference type="EMBL" id="WIM96431.1"/>
    </source>
</evidence>
<evidence type="ECO:0000313" key="2">
    <source>
        <dbReference type="Proteomes" id="UP001240150"/>
    </source>
</evidence>
<dbReference type="GO" id="GO:0051213">
    <property type="term" value="F:dioxygenase activity"/>
    <property type="evidence" value="ECO:0007669"/>
    <property type="project" value="UniProtKB-KW"/>
</dbReference>
<dbReference type="Gene3D" id="2.60.120.620">
    <property type="entry name" value="q2cbj1_9rhob like domain"/>
    <property type="match status" value="1"/>
</dbReference>
<name>A0ABY8WEZ9_9ACTN</name>
<gene>
    <name evidence="1" type="ORF">ACTOB_008625</name>
</gene>
<dbReference type="Pfam" id="PF05721">
    <property type="entry name" value="PhyH"/>
    <property type="match status" value="1"/>
</dbReference>
<dbReference type="PANTHER" id="PTHR20883:SF48">
    <property type="entry name" value="ECTOINE DIOXYGENASE"/>
    <property type="match status" value="1"/>
</dbReference>
<sequence>MTTFDSDGFVFPHDGLTTGECARYLAAFDQYDREASERGGLRAAFRHFPKIHLLAPWADELIRHPAVLSAVSRLLGPDLLVWSTNVFVREPGSTSGMAWHQDALHYSLKGFHTGAVRVWLALTPADLRNGAMRFSRGSHRAGIVGHRTGADRAAIRSVGLEIDVEIDEDTVVPAILGQGQFSMHHMAVAHCSGGNATTADRVGFAIDYLRPDVAPVGGPDGAMLVNGTDTHGNFELESPVTTSGLAVEEQFRRSVLLRMQRLGLA</sequence>
<protein>
    <submittedName>
        <fullName evidence="1">Phytanoyl-CoA dioxygenase family protein</fullName>
    </submittedName>
</protein>
<dbReference type="InterPro" id="IPR008775">
    <property type="entry name" value="Phytyl_CoA_dOase-like"/>
</dbReference>
<proteinExistence type="predicted"/>
<reference evidence="1 2" key="1">
    <citation type="submission" date="2023-06" db="EMBL/GenBank/DDBJ databases">
        <authorList>
            <person name="Yushchuk O."/>
            <person name="Binda E."/>
            <person name="Ruckert-Reed C."/>
            <person name="Fedorenko V."/>
            <person name="Kalinowski J."/>
            <person name="Marinelli F."/>
        </authorList>
    </citation>
    <scope>NUCLEOTIDE SEQUENCE [LARGE SCALE GENOMIC DNA]</scope>
    <source>
        <strain evidence="1 2">NRRL 3884</strain>
    </source>
</reference>
<keyword evidence="1" id="KW-0223">Dioxygenase</keyword>
<organism evidence="1 2">
    <name type="scientific">Actinoplanes oblitus</name>
    <dbReference type="NCBI Taxonomy" id="3040509"/>
    <lineage>
        <taxon>Bacteria</taxon>
        <taxon>Bacillati</taxon>
        <taxon>Actinomycetota</taxon>
        <taxon>Actinomycetes</taxon>
        <taxon>Micromonosporales</taxon>
        <taxon>Micromonosporaceae</taxon>
        <taxon>Actinoplanes</taxon>
    </lineage>
</organism>
<dbReference type="PANTHER" id="PTHR20883">
    <property type="entry name" value="PHYTANOYL-COA DIOXYGENASE DOMAIN CONTAINING 1"/>
    <property type="match status" value="1"/>
</dbReference>
<dbReference type="EMBL" id="CP126980">
    <property type="protein sequence ID" value="WIM96431.1"/>
    <property type="molecule type" value="Genomic_DNA"/>
</dbReference>
<dbReference type="Proteomes" id="UP001240150">
    <property type="component" value="Chromosome"/>
</dbReference>
<dbReference type="SUPFAM" id="SSF51197">
    <property type="entry name" value="Clavaminate synthase-like"/>
    <property type="match status" value="1"/>
</dbReference>
<dbReference type="RefSeq" id="WP_284917713.1">
    <property type="nucleotide sequence ID" value="NZ_CP126980.1"/>
</dbReference>